<keyword evidence="4" id="KW-1185">Reference proteome</keyword>
<dbReference type="PANTHER" id="PTHR47186:SF57">
    <property type="entry name" value="OS02G0478300 PROTEIN"/>
    <property type="match status" value="1"/>
</dbReference>
<dbReference type="Pfam" id="PF23598">
    <property type="entry name" value="LRR_14"/>
    <property type="match status" value="1"/>
</dbReference>
<dbReference type="InterPro" id="IPR055414">
    <property type="entry name" value="LRR_R13L4/SHOC2-like"/>
</dbReference>
<proteinExistence type="predicted"/>
<accession>A0A803LQC4</accession>
<dbReference type="SUPFAM" id="SSF52058">
    <property type="entry name" value="L domain-like"/>
    <property type="match status" value="1"/>
</dbReference>
<keyword evidence="1" id="KW-0677">Repeat</keyword>
<dbReference type="PANTHER" id="PTHR47186">
    <property type="entry name" value="LEUCINE-RICH REPEAT-CONTAINING PROTEIN 57"/>
    <property type="match status" value="1"/>
</dbReference>
<dbReference type="Proteomes" id="UP000596660">
    <property type="component" value="Unplaced"/>
</dbReference>
<dbReference type="AlphaFoldDB" id="A0A803LQC4"/>
<dbReference type="InterPro" id="IPR032675">
    <property type="entry name" value="LRR_dom_sf"/>
</dbReference>
<feature type="domain" description="Disease resistance R13L4/SHOC-2-like LRR" evidence="2">
    <location>
        <begin position="101"/>
        <end position="409"/>
    </location>
</feature>
<sequence length="421" mass="47851">MSLVEVEYADGTDKPQTLRVHDFLHEIILSKVKELDFCHTLPENNSNTIDLCVVPRRLSININPAKEIIVGSKSNTRSILLVTDNSSAPVKIWPKGLPKALNKNRLLKVVDLCNAPIDELPKEVGKLLNLQYLSLRNTQVKKIPSSIGKLQDLQTLDLKQTPIHELPAEINELHKLRHLLTYCYEYDLVFSRHARKITGVKIPNGALEKFEELQKLAFVDVEHTSTVIKELRNLRQLRKLGIVGLKLEHGKDVCAAIEEMKCLESFIVYSKNNTEWMDLKHLQSPPSTLKRLYLNGPLQSCFNGWILKLHSLVKLRLRWSSLEDDPLDILGKLPNLVELQMLEAYNGEMLEFKDGGFKKLKTLNLLDLRNLKSLSICKGALPLLQLMAIGESPKLEVPLGIKYLLKLETLNLFDMPLGFAR</sequence>
<name>A0A803LQC4_CHEQI</name>
<dbReference type="Gene3D" id="3.80.10.10">
    <property type="entry name" value="Ribonuclease Inhibitor"/>
    <property type="match status" value="1"/>
</dbReference>
<reference evidence="3" key="2">
    <citation type="submission" date="2021-03" db="UniProtKB">
        <authorList>
            <consortium name="EnsemblPlants"/>
        </authorList>
    </citation>
    <scope>IDENTIFICATION</scope>
</reference>
<dbReference type="OMA" id="PENDAMK"/>
<protein>
    <recommendedName>
        <fullName evidence="2">Disease resistance R13L4/SHOC-2-like LRR domain-containing protein</fullName>
    </recommendedName>
</protein>
<dbReference type="Gramene" id="AUR62017153-RA">
    <property type="protein sequence ID" value="AUR62017153-RA:cds"/>
    <property type="gene ID" value="AUR62017153"/>
</dbReference>
<dbReference type="EnsemblPlants" id="AUR62017153-RA">
    <property type="protein sequence ID" value="AUR62017153-RA:cds"/>
    <property type="gene ID" value="AUR62017153"/>
</dbReference>
<organism evidence="3 4">
    <name type="scientific">Chenopodium quinoa</name>
    <name type="common">Quinoa</name>
    <dbReference type="NCBI Taxonomy" id="63459"/>
    <lineage>
        <taxon>Eukaryota</taxon>
        <taxon>Viridiplantae</taxon>
        <taxon>Streptophyta</taxon>
        <taxon>Embryophyta</taxon>
        <taxon>Tracheophyta</taxon>
        <taxon>Spermatophyta</taxon>
        <taxon>Magnoliopsida</taxon>
        <taxon>eudicotyledons</taxon>
        <taxon>Gunneridae</taxon>
        <taxon>Pentapetalae</taxon>
        <taxon>Caryophyllales</taxon>
        <taxon>Chenopodiaceae</taxon>
        <taxon>Chenopodioideae</taxon>
        <taxon>Atripliceae</taxon>
        <taxon>Chenopodium</taxon>
    </lineage>
</organism>
<evidence type="ECO:0000313" key="4">
    <source>
        <dbReference type="Proteomes" id="UP000596660"/>
    </source>
</evidence>
<evidence type="ECO:0000256" key="1">
    <source>
        <dbReference type="ARBA" id="ARBA00022737"/>
    </source>
</evidence>
<evidence type="ECO:0000259" key="2">
    <source>
        <dbReference type="Pfam" id="PF23598"/>
    </source>
</evidence>
<evidence type="ECO:0000313" key="3">
    <source>
        <dbReference type="EnsemblPlants" id="AUR62017153-RA:cds"/>
    </source>
</evidence>
<reference evidence="3" key="1">
    <citation type="journal article" date="2017" name="Nature">
        <title>The genome of Chenopodium quinoa.</title>
        <authorList>
            <person name="Jarvis D.E."/>
            <person name="Ho Y.S."/>
            <person name="Lightfoot D.J."/>
            <person name="Schmoeckel S.M."/>
            <person name="Li B."/>
            <person name="Borm T.J.A."/>
            <person name="Ohyanagi H."/>
            <person name="Mineta K."/>
            <person name="Michell C.T."/>
            <person name="Saber N."/>
            <person name="Kharbatia N.M."/>
            <person name="Rupper R.R."/>
            <person name="Sharp A.R."/>
            <person name="Dally N."/>
            <person name="Boughton B.A."/>
            <person name="Woo Y.H."/>
            <person name="Gao G."/>
            <person name="Schijlen E.G.W.M."/>
            <person name="Guo X."/>
            <person name="Momin A.A."/>
            <person name="Negrao S."/>
            <person name="Al-Babili S."/>
            <person name="Gehring C."/>
            <person name="Roessner U."/>
            <person name="Jung C."/>
            <person name="Murphy K."/>
            <person name="Arold S.T."/>
            <person name="Gojobori T."/>
            <person name="van der Linden C.G."/>
            <person name="van Loo E.N."/>
            <person name="Jellen E.N."/>
            <person name="Maughan P.J."/>
            <person name="Tester M."/>
        </authorList>
    </citation>
    <scope>NUCLEOTIDE SEQUENCE [LARGE SCALE GENOMIC DNA]</scope>
    <source>
        <strain evidence="3">cv. PI 614886</strain>
    </source>
</reference>